<name>A0A382NXQ0_9ZZZZ</name>
<sequence length="32" mass="3526">MVWVLQTRYFAFHGYSVLALDMPGHGLSGGKS</sequence>
<organism evidence="1">
    <name type="scientific">marine metagenome</name>
    <dbReference type="NCBI Taxonomy" id="408172"/>
    <lineage>
        <taxon>unclassified sequences</taxon>
        <taxon>metagenomes</taxon>
        <taxon>ecological metagenomes</taxon>
    </lineage>
</organism>
<dbReference type="Gene3D" id="3.40.50.1820">
    <property type="entry name" value="alpha/beta hydrolase"/>
    <property type="match status" value="1"/>
</dbReference>
<proteinExistence type="predicted"/>
<dbReference type="SUPFAM" id="SSF53474">
    <property type="entry name" value="alpha/beta-Hydrolases"/>
    <property type="match status" value="1"/>
</dbReference>
<dbReference type="AlphaFoldDB" id="A0A382NXQ0"/>
<evidence type="ECO:0000313" key="1">
    <source>
        <dbReference type="EMBL" id="SVC65145.1"/>
    </source>
</evidence>
<accession>A0A382NXQ0</accession>
<protein>
    <submittedName>
        <fullName evidence="1">Uncharacterized protein</fullName>
    </submittedName>
</protein>
<feature type="non-terminal residue" evidence="1">
    <location>
        <position position="32"/>
    </location>
</feature>
<dbReference type="InterPro" id="IPR029058">
    <property type="entry name" value="AB_hydrolase_fold"/>
</dbReference>
<reference evidence="1" key="1">
    <citation type="submission" date="2018-05" db="EMBL/GenBank/DDBJ databases">
        <authorList>
            <person name="Lanie J.A."/>
            <person name="Ng W.-L."/>
            <person name="Kazmierczak K.M."/>
            <person name="Andrzejewski T.M."/>
            <person name="Davidsen T.M."/>
            <person name="Wayne K.J."/>
            <person name="Tettelin H."/>
            <person name="Glass J.I."/>
            <person name="Rusch D."/>
            <person name="Podicherti R."/>
            <person name="Tsui H.-C.T."/>
            <person name="Winkler M.E."/>
        </authorList>
    </citation>
    <scope>NUCLEOTIDE SEQUENCE</scope>
</reference>
<gene>
    <name evidence="1" type="ORF">METZ01_LOCUS317999</name>
</gene>
<dbReference type="EMBL" id="UINC01103054">
    <property type="protein sequence ID" value="SVC65145.1"/>
    <property type="molecule type" value="Genomic_DNA"/>
</dbReference>